<dbReference type="PANTHER" id="PTHR43792:SF8">
    <property type="entry name" value="[RIBOSOMAL PROTEIN US5]-ALANINE N-ACETYLTRANSFERASE"/>
    <property type="match status" value="1"/>
</dbReference>
<keyword evidence="6" id="KW-1185">Reference proteome</keyword>
<reference evidence="5 6" key="1">
    <citation type="submission" date="2019-07" db="EMBL/GenBank/DDBJ databases">
        <title>Whole genome shotgun sequence of Reyranella soli NBRC 108950.</title>
        <authorList>
            <person name="Hosoyama A."/>
            <person name="Uohara A."/>
            <person name="Ohji S."/>
            <person name="Ichikawa N."/>
        </authorList>
    </citation>
    <scope>NUCLEOTIDE SEQUENCE [LARGE SCALE GENOMIC DNA]</scope>
    <source>
        <strain evidence="5 6">NBRC 108950</strain>
    </source>
</reference>
<protein>
    <submittedName>
        <fullName evidence="5">GCN5 family N-acetyltransferase</fullName>
    </submittedName>
</protein>
<gene>
    <name evidence="5" type="ORF">RSO01_64270</name>
</gene>
<dbReference type="InterPro" id="IPR016181">
    <property type="entry name" value="Acyl_CoA_acyltransferase"/>
</dbReference>
<dbReference type="InterPro" id="IPR000182">
    <property type="entry name" value="GNAT_dom"/>
</dbReference>
<dbReference type="InterPro" id="IPR051531">
    <property type="entry name" value="N-acetyltransferase"/>
</dbReference>
<sequence>MDDWAEWAELRARSRAFLTPWEPTWPEDSLGRDHYRRRLRQQAREWRAGEAYSLFIFTNEGRRLAGGINLSNVRRGVAQAAAVGYWMGQPYAGQGLMTDGLRATLPFVFDDLRLHRLEAACLPHNEPSKGVLAKVGFHEEGLARQYLRINGQWADHLLFALLRADYDALLRAAR</sequence>
<comment type="similarity">
    <text evidence="3">Belongs to the acetyltransferase family. RimJ subfamily.</text>
</comment>
<dbReference type="Gene3D" id="3.40.630.30">
    <property type="match status" value="1"/>
</dbReference>
<evidence type="ECO:0000256" key="3">
    <source>
        <dbReference type="ARBA" id="ARBA00038502"/>
    </source>
</evidence>
<keyword evidence="2" id="KW-0012">Acyltransferase</keyword>
<dbReference type="PANTHER" id="PTHR43792">
    <property type="entry name" value="GNAT FAMILY, PUTATIVE (AFU_ORTHOLOGUE AFUA_3G00765)-RELATED-RELATED"/>
    <property type="match status" value="1"/>
</dbReference>
<organism evidence="5 6">
    <name type="scientific">Reyranella soli</name>
    <dbReference type="NCBI Taxonomy" id="1230389"/>
    <lineage>
        <taxon>Bacteria</taxon>
        <taxon>Pseudomonadati</taxon>
        <taxon>Pseudomonadota</taxon>
        <taxon>Alphaproteobacteria</taxon>
        <taxon>Hyphomicrobiales</taxon>
        <taxon>Reyranellaceae</taxon>
        <taxon>Reyranella</taxon>
    </lineage>
</organism>
<dbReference type="Proteomes" id="UP000321058">
    <property type="component" value="Unassembled WGS sequence"/>
</dbReference>
<dbReference type="GO" id="GO:0005737">
    <property type="term" value="C:cytoplasm"/>
    <property type="evidence" value="ECO:0007669"/>
    <property type="project" value="TreeGrafter"/>
</dbReference>
<dbReference type="SUPFAM" id="SSF55729">
    <property type="entry name" value="Acyl-CoA N-acyltransferases (Nat)"/>
    <property type="match status" value="1"/>
</dbReference>
<dbReference type="EMBL" id="BKAJ01000124">
    <property type="protein sequence ID" value="GEP59261.1"/>
    <property type="molecule type" value="Genomic_DNA"/>
</dbReference>
<keyword evidence="1 5" id="KW-0808">Transferase</keyword>
<proteinExistence type="inferred from homology"/>
<evidence type="ECO:0000313" key="6">
    <source>
        <dbReference type="Proteomes" id="UP000321058"/>
    </source>
</evidence>
<evidence type="ECO:0000256" key="2">
    <source>
        <dbReference type="ARBA" id="ARBA00023315"/>
    </source>
</evidence>
<feature type="domain" description="N-acetyltransferase" evidence="4">
    <location>
        <begin position="1"/>
        <end position="164"/>
    </location>
</feature>
<dbReference type="Pfam" id="PF13302">
    <property type="entry name" value="Acetyltransf_3"/>
    <property type="match status" value="1"/>
</dbReference>
<dbReference type="GO" id="GO:0008999">
    <property type="term" value="F:protein-N-terminal-alanine acetyltransferase activity"/>
    <property type="evidence" value="ECO:0007669"/>
    <property type="project" value="TreeGrafter"/>
</dbReference>
<comment type="caution">
    <text evidence="5">The sequence shown here is derived from an EMBL/GenBank/DDBJ whole genome shotgun (WGS) entry which is preliminary data.</text>
</comment>
<evidence type="ECO:0000259" key="4">
    <source>
        <dbReference type="PROSITE" id="PS51186"/>
    </source>
</evidence>
<dbReference type="PROSITE" id="PS51186">
    <property type="entry name" value="GNAT"/>
    <property type="match status" value="1"/>
</dbReference>
<evidence type="ECO:0000313" key="5">
    <source>
        <dbReference type="EMBL" id="GEP59261.1"/>
    </source>
</evidence>
<name>A0A512NJY7_9HYPH</name>
<dbReference type="AlphaFoldDB" id="A0A512NJY7"/>
<accession>A0A512NJY7</accession>
<evidence type="ECO:0000256" key="1">
    <source>
        <dbReference type="ARBA" id="ARBA00022679"/>
    </source>
</evidence>